<dbReference type="Pfam" id="PF06677">
    <property type="entry name" value="Auto_anti-p27"/>
    <property type="match status" value="1"/>
</dbReference>
<dbReference type="InterPro" id="IPR009563">
    <property type="entry name" value="SSSCA1"/>
</dbReference>
<reference evidence="1" key="1">
    <citation type="journal article" date="2020" name="mSystems">
        <title>Genome- and Community-Level Interaction Insights into Carbon Utilization and Element Cycling Functions of Hydrothermarchaeota in Hydrothermal Sediment.</title>
        <authorList>
            <person name="Zhou Z."/>
            <person name="Liu Y."/>
            <person name="Xu W."/>
            <person name="Pan J."/>
            <person name="Luo Z.H."/>
            <person name="Li M."/>
        </authorList>
    </citation>
    <scope>NUCLEOTIDE SEQUENCE [LARGE SCALE GENOMIC DNA]</scope>
    <source>
        <strain evidence="1">SpSt-587</strain>
    </source>
</reference>
<organism evidence="1">
    <name type="scientific">Archaeoglobus fulgidus</name>
    <dbReference type="NCBI Taxonomy" id="2234"/>
    <lineage>
        <taxon>Archaea</taxon>
        <taxon>Methanobacteriati</taxon>
        <taxon>Methanobacteriota</taxon>
        <taxon>Archaeoglobi</taxon>
        <taxon>Archaeoglobales</taxon>
        <taxon>Archaeoglobaceae</taxon>
        <taxon>Archaeoglobus</taxon>
    </lineage>
</organism>
<gene>
    <name evidence="1" type="ORF">ENT52_00245</name>
</gene>
<proteinExistence type="predicted"/>
<evidence type="ECO:0000313" key="1">
    <source>
        <dbReference type="EMBL" id="HGT82154.1"/>
    </source>
</evidence>
<accession>A0A7J3M1M5</accession>
<sequence length="116" mass="13008">MSNKKISDESVMDAARLLRKGAKMLSLYCPECHFPIFEAEGKTFCPNCQREVIIEKEKEVAKEEAEEKVGFGTLGAVEKAIVRICELIVSSNSVEEIRALSESLEKIAIAFEKIRK</sequence>
<dbReference type="EMBL" id="DSYZ01000009">
    <property type="protein sequence ID" value="HGT82154.1"/>
    <property type="molecule type" value="Genomic_DNA"/>
</dbReference>
<name>A0A7J3M1M5_ARCFL</name>
<dbReference type="AlphaFoldDB" id="A0A7J3M1M5"/>
<comment type="caution">
    <text evidence="1">The sequence shown here is derived from an EMBL/GenBank/DDBJ whole genome shotgun (WGS) entry which is preliminary data.</text>
</comment>
<protein>
    <submittedName>
        <fullName evidence="1">Uncharacterized protein</fullName>
    </submittedName>
</protein>